<keyword evidence="3" id="KW-1185">Reference proteome</keyword>
<feature type="coiled-coil region" evidence="1">
    <location>
        <begin position="9"/>
        <end position="41"/>
    </location>
</feature>
<feature type="coiled-coil region" evidence="1">
    <location>
        <begin position="74"/>
        <end position="150"/>
    </location>
</feature>
<reference evidence="2" key="2">
    <citation type="submission" date="2025-09" db="UniProtKB">
        <authorList>
            <consortium name="Ensembl"/>
        </authorList>
    </citation>
    <scope>IDENTIFICATION</scope>
</reference>
<organism evidence="2 3">
    <name type="scientific">Sphenodon punctatus</name>
    <name type="common">Tuatara</name>
    <name type="synonym">Hatteria punctata</name>
    <dbReference type="NCBI Taxonomy" id="8508"/>
    <lineage>
        <taxon>Eukaryota</taxon>
        <taxon>Metazoa</taxon>
        <taxon>Chordata</taxon>
        <taxon>Craniata</taxon>
        <taxon>Vertebrata</taxon>
        <taxon>Euteleostomi</taxon>
        <taxon>Lepidosauria</taxon>
        <taxon>Sphenodontia</taxon>
        <taxon>Sphenodontidae</taxon>
        <taxon>Sphenodon</taxon>
    </lineage>
</organism>
<evidence type="ECO:0000256" key="1">
    <source>
        <dbReference type="SAM" id="Coils"/>
    </source>
</evidence>
<protein>
    <submittedName>
        <fullName evidence="2">Chromosome 6 open reading frame 163</fullName>
    </submittedName>
</protein>
<proteinExistence type="predicted"/>
<accession>A0A8D0G080</accession>
<gene>
    <name evidence="2" type="primary">C6orf163</name>
</gene>
<dbReference type="PANTHER" id="PTHR34645:SF1">
    <property type="entry name" value="GENE 136-RELATED"/>
    <property type="match status" value="1"/>
</dbReference>
<dbReference type="Proteomes" id="UP000694392">
    <property type="component" value="Unplaced"/>
</dbReference>
<name>A0A8D0G080_SPHPU</name>
<sequence>MAHRIQRVVMECELEKMKAVAEAREEERRAAAKALAALQTKHVAQLQVTGAMANKEYQKSLNKLSIDKEYEMNIAFGITQKETLEETLKQLEEAEKTHQTKLEEVTTKVKEKETQMEFTNQKLESMTAWKDRLEEEIQEIRQAFQKYIEITFPQLSSGQADFILPSRKKFENEDTKNEG</sequence>
<dbReference type="InterPro" id="IPR038927">
    <property type="entry name" value="C6orf163"/>
</dbReference>
<dbReference type="PANTHER" id="PTHR34645">
    <property type="entry name" value="SIMILAR TO HYPOTHETICAL PROTEIN"/>
    <property type="match status" value="1"/>
</dbReference>
<keyword evidence="1" id="KW-0175">Coiled coil</keyword>
<dbReference type="OMA" id="YIDVTFP"/>
<evidence type="ECO:0000313" key="2">
    <source>
        <dbReference type="Ensembl" id="ENSSPUP00000001249.1"/>
    </source>
</evidence>
<dbReference type="AlphaFoldDB" id="A0A8D0G080"/>
<reference evidence="2" key="1">
    <citation type="submission" date="2025-08" db="UniProtKB">
        <authorList>
            <consortium name="Ensembl"/>
        </authorList>
    </citation>
    <scope>IDENTIFICATION</scope>
</reference>
<dbReference type="Ensembl" id="ENSSPUT00000001321.1">
    <property type="protein sequence ID" value="ENSSPUP00000001249.1"/>
    <property type="gene ID" value="ENSSPUG00000000995.1"/>
</dbReference>
<evidence type="ECO:0000313" key="3">
    <source>
        <dbReference type="Proteomes" id="UP000694392"/>
    </source>
</evidence>
<dbReference type="GeneTree" id="ENSGT00390000010837"/>